<dbReference type="AlphaFoldDB" id="A0A512DNJ2"/>
<proteinExistence type="predicted"/>
<comment type="caution">
    <text evidence="2">The sequence shown here is derived from an EMBL/GenBank/DDBJ whole genome shotgun (WGS) entry which is preliminary data.</text>
</comment>
<evidence type="ECO:0000313" key="3">
    <source>
        <dbReference type="Proteomes" id="UP000321523"/>
    </source>
</evidence>
<organism evidence="2 3">
    <name type="scientific">Skermanella aerolata</name>
    <dbReference type="NCBI Taxonomy" id="393310"/>
    <lineage>
        <taxon>Bacteria</taxon>
        <taxon>Pseudomonadati</taxon>
        <taxon>Pseudomonadota</taxon>
        <taxon>Alphaproteobacteria</taxon>
        <taxon>Rhodospirillales</taxon>
        <taxon>Azospirillaceae</taxon>
        <taxon>Skermanella</taxon>
    </lineage>
</organism>
<reference evidence="2 3" key="1">
    <citation type="submission" date="2019-07" db="EMBL/GenBank/DDBJ databases">
        <title>Whole genome shotgun sequence of Skermanella aerolata NBRC 106429.</title>
        <authorList>
            <person name="Hosoyama A."/>
            <person name="Uohara A."/>
            <person name="Ohji S."/>
            <person name="Ichikawa N."/>
        </authorList>
    </citation>
    <scope>NUCLEOTIDE SEQUENCE [LARGE SCALE GENOMIC DNA]</scope>
    <source>
        <strain evidence="2 3">NBRC 106429</strain>
    </source>
</reference>
<name>A0A512DNJ2_9PROT</name>
<keyword evidence="1" id="KW-1133">Transmembrane helix</keyword>
<keyword evidence="3" id="KW-1185">Reference proteome</keyword>
<evidence type="ECO:0000313" key="2">
    <source>
        <dbReference type="EMBL" id="GEO38039.1"/>
    </source>
</evidence>
<accession>A0A512DNJ2</accession>
<keyword evidence="1" id="KW-0812">Transmembrane</keyword>
<keyword evidence="1" id="KW-0472">Membrane</keyword>
<gene>
    <name evidence="2" type="ORF">SAE02_21870</name>
</gene>
<evidence type="ECO:0000256" key="1">
    <source>
        <dbReference type="SAM" id="Phobius"/>
    </source>
</evidence>
<protein>
    <submittedName>
        <fullName evidence="2">Uncharacterized protein</fullName>
    </submittedName>
</protein>
<sequence length="163" mass="17158">MDTPPTAFRTLSIRIGAVLGLLAMTVGFVGGYAVARREAPETTRIVATACGVAPAEAPFALPIGAIGEHAPHLPLMVGPINIDGRTTVLLRFDPSLDGTDDTVIRLGNVLHLPRTIGDRPSPPTEIRLNCRNGTLAAVQYHLDDSASSFTVVHHTDDFPASGS</sequence>
<dbReference type="Proteomes" id="UP000321523">
    <property type="component" value="Unassembled WGS sequence"/>
</dbReference>
<feature type="transmembrane region" description="Helical" evidence="1">
    <location>
        <begin position="12"/>
        <end position="35"/>
    </location>
</feature>
<dbReference type="EMBL" id="BJYZ01000008">
    <property type="protein sequence ID" value="GEO38039.1"/>
    <property type="molecule type" value="Genomic_DNA"/>
</dbReference>